<dbReference type="AlphaFoldDB" id="A0A6M3JQ98"/>
<sequence>MRIVEIEFHDSISSNGWESILSVDSLALAKAVGFVKSEDETQVTLVMAMGSSDLIFNRFTIPRAAIISMKELS</sequence>
<evidence type="ECO:0000313" key="2">
    <source>
        <dbReference type="EMBL" id="QJA87602.1"/>
    </source>
</evidence>
<name>A0A6M3JQ98_9ZZZZ</name>
<gene>
    <name evidence="1" type="ORF">MM415A02805_0002</name>
    <name evidence="2" type="ORF">MM415B02940_0002</name>
</gene>
<accession>A0A6M3JQ98</accession>
<proteinExistence type="predicted"/>
<protein>
    <submittedName>
        <fullName evidence="1">Uncharacterized protein</fullName>
    </submittedName>
</protein>
<dbReference type="EMBL" id="MT142720">
    <property type="protein sequence ID" value="QJA87602.1"/>
    <property type="molecule type" value="Genomic_DNA"/>
</dbReference>
<reference evidence="1" key="1">
    <citation type="submission" date="2020-03" db="EMBL/GenBank/DDBJ databases">
        <title>The deep terrestrial virosphere.</title>
        <authorList>
            <person name="Holmfeldt K."/>
            <person name="Nilsson E."/>
            <person name="Simone D."/>
            <person name="Lopez-Fernandez M."/>
            <person name="Wu X."/>
            <person name="de Brujin I."/>
            <person name="Lundin D."/>
            <person name="Andersson A."/>
            <person name="Bertilsson S."/>
            <person name="Dopson M."/>
        </authorList>
    </citation>
    <scope>NUCLEOTIDE SEQUENCE</scope>
    <source>
        <strain evidence="1">MM415A02805</strain>
        <strain evidence="2">MM415B02940</strain>
    </source>
</reference>
<organism evidence="1">
    <name type="scientific">viral metagenome</name>
    <dbReference type="NCBI Taxonomy" id="1070528"/>
    <lineage>
        <taxon>unclassified sequences</taxon>
        <taxon>metagenomes</taxon>
        <taxon>organismal metagenomes</taxon>
    </lineage>
</organism>
<dbReference type="EMBL" id="MT141942">
    <property type="protein sequence ID" value="QJA72319.1"/>
    <property type="molecule type" value="Genomic_DNA"/>
</dbReference>
<evidence type="ECO:0000313" key="1">
    <source>
        <dbReference type="EMBL" id="QJA72319.1"/>
    </source>
</evidence>